<name>A0A1W0WMY0_HYPEX</name>
<dbReference type="EMBL" id="MTYJ01000073">
    <property type="protein sequence ID" value="OQV16483.1"/>
    <property type="molecule type" value="Genomic_DNA"/>
</dbReference>
<feature type="compositionally biased region" description="Polar residues" evidence="1">
    <location>
        <begin position="68"/>
        <end position="80"/>
    </location>
</feature>
<evidence type="ECO:0000256" key="1">
    <source>
        <dbReference type="SAM" id="MobiDB-lite"/>
    </source>
</evidence>
<gene>
    <name evidence="2" type="ORF">BV898_09322</name>
</gene>
<evidence type="ECO:0000313" key="2">
    <source>
        <dbReference type="EMBL" id="OQV16483.1"/>
    </source>
</evidence>
<protein>
    <submittedName>
        <fullName evidence="2">Uncharacterized protein</fullName>
    </submittedName>
</protein>
<proteinExistence type="predicted"/>
<feature type="region of interest" description="Disordered" evidence="1">
    <location>
        <begin position="63"/>
        <end position="110"/>
    </location>
</feature>
<dbReference type="Proteomes" id="UP000192578">
    <property type="component" value="Unassembled WGS sequence"/>
</dbReference>
<keyword evidence="3" id="KW-1185">Reference proteome</keyword>
<feature type="compositionally biased region" description="Low complexity" evidence="1">
    <location>
        <begin position="86"/>
        <end position="96"/>
    </location>
</feature>
<comment type="caution">
    <text evidence="2">The sequence shown here is derived from an EMBL/GenBank/DDBJ whole genome shotgun (WGS) entry which is preliminary data.</text>
</comment>
<sequence length="186" mass="20741">MWNSHPIDRSPTSSTENQEETMPYFKRLCFEDGESTPGTPPAKKSFSQLKSLECELNRMDLSEDNLLFSPSRTETTSKTPLSPAYDSSGVFSDFSPSSPPRKTPLNPQFLLTTPAPVSKAAARMKRLSMHEIADTPKNENRFRARISFGLDSEISNGSGRRSSRGFVPSTPRREDSSFTEELLADL</sequence>
<feature type="region of interest" description="Disordered" evidence="1">
    <location>
        <begin position="1"/>
        <end position="25"/>
    </location>
</feature>
<evidence type="ECO:0000313" key="3">
    <source>
        <dbReference type="Proteomes" id="UP000192578"/>
    </source>
</evidence>
<organism evidence="2 3">
    <name type="scientific">Hypsibius exemplaris</name>
    <name type="common">Freshwater tardigrade</name>
    <dbReference type="NCBI Taxonomy" id="2072580"/>
    <lineage>
        <taxon>Eukaryota</taxon>
        <taxon>Metazoa</taxon>
        <taxon>Ecdysozoa</taxon>
        <taxon>Tardigrada</taxon>
        <taxon>Eutardigrada</taxon>
        <taxon>Parachela</taxon>
        <taxon>Hypsibioidea</taxon>
        <taxon>Hypsibiidae</taxon>
        <taxon>Hypsibius</taxon>
    </lineage>
</organism>
<accession>A0A1W0WMY0</accession>
<dbReference type="AlphaFoldDB" id="A0A1W0WMY0"/>
<reference evidence="3" key="1">
    <citation type="submission" date="2017-01" db="EMBL/GenBank/DDBJ databases">
        <title>Comparative genomics of anhydrobiosis in the tardigrade Hypsibius dujardini.</title>
        <authorList>
            <person name="Yoshida Y."/>
            <person name="Koutsovoulos G."/>
            <person name="Laetsch D."/>
            <person name="Stevens L."/>
            <person name="Kumar S."/>
            <person name="Horikawa D."/>
            <person name="Ishino K."/>
            <person name="Komine S."/>
            <person name="Tomita M."/>
            <person name="Blaxter M."/>
            <person name="Arakawa K."/>
        </authorList>
    </citation>
    <scope>NUCLEOTIDE SEQUENCE [LARGE SCALE GENOMIC DNA]</scope>
    <source>
        <strain evidence="3">Z151</strain>
    </source>
</reference>
<feature type="region of interest" description="Disordered" evidence="1">
    <location>
        <begin position="152"/>
        <end position="186"/>
    </location>
</feature>